<evidence type="ECO:0000313" key="7">
    <source>
        <dbReference type="Proteomes" id="UP000175993"/>
    </source>
</evidence>
<comment type="caution">
    <text evidence="6">The sequence shown here is derived from an EMBL/GenBank/DDBJ whole genome shotgun (WGS) entry which is preliminary data.</text>
</comment>
<comment type="catalytic activity">
    <reaction evidence="1">
        <text>Hydrolysis of alkylated DNA, releasing 3-methyladenine, 3-methylguanine, 7-methylguanine and 7-methyladenine.</text>
        <dbReference type="EC" id="3.2.2.21"/>
    </reaction>
</comment>
<dbReference type="AlphaFoldDB" id="A0ABD6GAX8"/>
<evidence type="ECO:0000256" key="1">
    <source>
        <dbReference type="ARBA" id="ARBA00000086"/>
    </source>
</evidence>
<evidence type="ECO:0000259" key="5">
    <source>
        <dbReference type="SMART" id="SM00478"/>
    </source>
</evidence>
<evidence type="ECO:0000256" key="2">
    <source>
        <dbReference type="ARBA" id="ARBA00012000"/>
    </source>
</evidence>
<dbReference type="EMBL" id="MBEV02000009">
    <property type="protein sequence ID" value="MUP06600.1"/>
    <property type="molecule type" value="Genomic_DNA"/>
</dbReference>
<evidence type="ECO:0000313" key="6">
    <source>
        <dbReference type="EMBL" id="MUP06600.1"/>
    </source>
</evidence>
<keyword evidence="3" id="KW-0227">DNA damage</keyword>
<name>A0ABD6GAX8_AGRVI</name>
<dbReference type="Proteomes" id="UP000175993">
    <property type="component" value="Unassembled WGS sequence"/>
</dbReference>
<dbReference type="CDD" id="cd00056">
    <property type="entry name" value="ENDO3c"/>
    <property type="match status" value="1"/>
</dbReference>
<dbReference type="SMART" id="SM00478">
    <property type="entry name" value="ENDO3c"/>
    <property type="match status" value="1"/>
</dbReference>
<accession>A0ABD6GAX8</accession>
<reference evidence="6 7" key="1">
    <citation type="submission" date="2019-11" db="EMBL/GenBank/DDBJ databases">
        <title>Whole-genome sequencing of Allorhizobium vitis.</title>
        <authorList>
            <person name="Gan H.M."/>
            <person name="Savka M.A."/>
        </authorList>
    </citation>
    <scope>NUCLEOTIDE SEQUENCE [LARGE SCALE GENOMIC DNA]</scope>
    <source>
        <strain evidence="6 7">AB4</strain>
    </source>
</reference>
<proteinExistence type="predicted"/>
<dbReference type="Gene3D" id="1.10.340.30">
    <property type="entry name" value="Hypothetical protein, domain 2"/>
    <property type="match status" value="1"/>
</dbReference>
<dbReference type="InterPro" id="IPR011257">
    <property type="entry name" value="DNA_glycosylase"/>
</dbReference>
<protein>
    <recommendedName>
        <fullName evidence="2">DNA-3-methyladenine glycosylase II</fullName>
        <ecNumber evidence="2">3.2.2.21</ecNumber>
    </recommendedName>
</protein>
<dbReference type="InterPro" id="IPR003265">
    <property type="entry name" value="HhH-GPD_domain"/>
</dbReference>
<dbReference type="GO" id="GO:0006281">
    <property type="term" value="P:DNA repair"/>
    <property type="evidence" value="ECO:0007669"/>
    <property type="project" value="UniProtKB-KW"/>
</dbReference>
<dbReference type="Gene3D" id="1.10.1670.40">
    <property type="match status" value="1"/>
</dbReference>
<evidence type="ECO:0000256" key="3">
    <source>
        <dbReference type="ARBA" id="ARBA00022763"/>
    </source>
</evidence>
<evidence type="ECO:0000256" key="4">
    <source>
        <dbReference type="ARBA" id="ARBA00023204"/>
    </source>
</evidence>
<dbReference type="PANTHER" id="PTHR43003">
    <property type="entry name" value="DNA-3-METHYLADENINE GLYCOSYLASE"/>
    <property type="match status" value="1"/>
</dbReference>
<gene>
    <name evidence="6" type="ORF">BBI04_017540</name>
</gene>
<dbReference type="InterPro" id="IPR051912">
    <property type="entry name" value="Alkylbase_DNA_Glycosylase/TA"/>
</dbReference>
<organism evidence="6 7">
    <name type="scientific">Agrobacterium vitis</name>
    <name type="common">Rhizobium vitis</name>
    <dbReference type="NCBI Taxonomy" id="373"/>
    <lineage>
        <taxon>Bacteria</taxon>
        <taxon>Pseudomonadati</taxon>
        <taxon>Pseudomonadota</taxon>
        <taxon>Alphaproteobacteria</taxon>
        <taxon>Hyphomicrobiales</taxon>
        <taxon>Rhizobiaceae</taxon>
        <taxon>Rhizobium/Agrobacterium group</taxon>
        <taxon>Agrobacterium</taxon>
    </lineage>
</organism>
<keyword evidence="4" id="KW-0234">DNA repair</keyword>
<dbReference type="RefSeq" id="WP_081344019.1">
    <property type="nucleotide sequence ID" value="NZ_CP118259.1"/>
</dbReference>
<feature type="domain" description="HhH-GPD" evidence="5">
    <location>
        <begin position="54"/>
        <end position="204"/>
    </location>
</feature>
<dbReference type="PANTHER" id="PTHR43003:SF13">
    <property type="entry name" value="DNA-3-METHYLADENINE GLYCOSYLASE 2"/>
    <property type="match status" value="1"/>
</dbReference>
<dbReference type="SUPFAM" id="SSF48150">
    <property type="entry name" value="DNA-glycosylase"/>
    <property type="match status" value="1"/>
</dbReference>
<sequence>MGETMRIRSQADLATGLEALLGIDPRLHAIAREAGPLPLRLTEPGFEGLAFIIVSQMVSRASADAIWRRLCGAMGTADPAAYLALGDTALSLGLSRAKHACLSGLASAVHAGDIDLLAILDQPVEAGIAELTRLRGIGLWTSEVYLMFCGGHADVFPAGDVALRAAVGDGLCLAARPDIRETTRIALTWRPYRAIAARLFWAFYAARLRREAAPVPV</sequence>
<dbReference type="EC" id="3.2.2.21" evidence="2"/>
<dbReference type="GO" id="GO:0003905">
    <property type="term" value="F:alkylbase DNA N-glycosylase activity"/>
    <property type="evidence" value="ECO:0007669"/>
    <property type="project" value="UniProtKB-EC"/>
</dbReference>